<dbReference type="GeneID" id="81211268"/>
<comment type="caution">
    <text evidence="2">The sequence shown here is derived from an EMBL/GenBank/DDBJ whole genome shotgun (WGS) entry which is preliminary data.</text>
</comment>
<reference evidence="2 3" key="1">
    <citation type="journal article" date="2019" name="Int. J. Syst. Evol. Microbiol.">
        <title>The Global Catalogue of Microorganisms (GCM) 10K type strain sequencing project: providing services to taxonomists for standard genome sequencing and annotation.</title>
        <authorList>
            <consortium name="The Broad Institute Genomics Platform"/>
            <consortium name="The Broad Institute Genome Sequencing Center for Infectious Disease"/>
            <person name="Wu L."/>
            <person name="Ma J."/>
        </authorList>
    </citation>
    <scope>NUCLEOTIDE SEQUENCE [LARGE SCALE GENOMIC DNA]</scope>
    <source>
        <strain evidence="2 3">SYNS20</strain>
    </source>
</reference>
<organism evidence="2 3">
    <name type="scientific">Halobaculum halobium</name>
    <dbReference type="NCBI Taxonomy" id="3032281"/>
    <lineage>
        <taxon>Archaea</taxon>
        <taxon>Methanobacteriati</taxon>
        <taxon>Methanobacteriota</taxon>
        <taxon>Stenosarchaea group</taxon>
        <taxon>Halobacteria</taxon>
        <taxon>Halobacteriales</taxon>
        <taxon>Haloferacaceae</taxon>
        <taxon>Halobaculum</taxon>
    </lineage>
</organism>
<feature type="transmembrane region" description="Helical" evidence="1">
    <location>
        <begin position="5"/>
        <end position="26"/>
    </location>
</feature>
<dbReference type="Proteomes" id="UP001596443">
    <property type="component" value="Unassembled WGS sequence"/>
</dbReference>
<proteinExistence type="predicted"/>
<gene>
    <name evidence="2" type="ORF">ACFQFD_00710</name>
</gene>
<protein>
    <submittedName>
        <fullName evidence="2">Uncharacterized protein</fullName>
    </submittedName>
</protein>
<evidence type="ECO:0000313" key="2">
    <source>
        <dbReference type="EMBL" id="MFC6784555.1"/>
    </source>
</evidence>
<dbReference type="AlphaFoldDB" id="A0ABD5T5T1"/>
<keyword evidence="3" id="KW-1185">Reference proteome</keyword>
<dbReference type="RefSeq" id="WP_284063732.1">
    <property type="nucleotide sequence ID" value="NZ_CP126159.1"/>
</dbReference>
<keyword evidence="1" id="KW-0812">Transmembrane</keyword>
<dbReference type="EMBL" id="JBHSWX010000001">
    <property type="protein sequence ID" value="MFC6784555.1"/>
    <property type="molecule type" value="Genomic_DNA"/>
</dbReference>
<name>A0ABD5T5T1_9EURY</name>
<keyword evidence="1" id="KW-0472">Membrane</keyword>
<evidence type="ECO:0000256" key="1">
    <source>
        <dbReference type="SAM" id="Phobius"/>
    </source>
</evidence>
<accession>A0ABD5T5T1</accession>
<sequence length="269" mass="30004">MDRRYLIVLVVGLVAIGIGVVAFTSLSSPQATPLGSDQRYPAGAGPDHINFSALDTDDHNVSHTPRKSWDSYAIIYTGPPERRLVEGSYYINSSTGEIIGQRWHNATVYINGSTYAFVQPANSIPEHQRDQFKLDPQFVYETTTDAYYRYDPHYGQVAPTNIGRHPDILNAYTWMAINTTTHHGVPVITYRLSDKRPAATHVPSPITGTLRLGVEDGIVYAFDIRLDADERIYQYRYSVRPAPFPDHGWVNTAREVGSANRSSNGSSDN</sequence>
<evidence type="ECO:0000313" key="3">
    <source>
        <dbReference type="Proteomes" id="UP001596443"/>
    </source>
</evidence>
<keyword evidence="1" id="KW-1133">Transmembrane helix</keyword>